<evidence type="ECO:0000313" key="3">
    <source>
        <dbReference type="EMBL" id="MBF8178548.1"/>
    </source>
</evidence>
<keyword evidence="1" id="KW-0812">Transmembrane</keyword>
<evidence type="ECO:0000313" key="4">
    <source>
        <dbReference type="Proteomes" id="UP000657372"/>
    </source>
</evidence>
<evidence type="ECO:0000259" key="2">
    <source>
        <dbReference type="Pfam" id="PF04892"/>
    </source>
</evidence>
<protein>
    <submittedName>
        <fullName evidence="3">VanZ family protein</fullName>
    </submittedName>
</protein>
<feature type="transmembrane region" description="Helical" evidence="1">
    <location>
        <begin position="131"/>
        <end position="152"/>
    </location>
</feature>
<feature type="transmembrane region" description="Helical" evidence="1">
    <location>
        <begin position="229"/>
        <end position="252"/>
    </location>
</feature>
<sequence>MVINSSDEKIIPAPAPLPQASTFSRGGLLAYLFLIVYASLFPFTGWQDVGIPLQTYFLATIPPRYWTGFDLLTNILGYIPLGILAVYALYPQVRRFGALLLATLLGIVLSGAMEATQAYLPSRVASNLDLLTNSCGALIGAIIGVASSHLVLERSRLRHIRQRWFTAEASRGLTIFALWPLAQIYPQSYLFGQGQLFPILSDWLSEWLATPIDLGSFLRNGVQLTVEQYWLTEAIITACGVAGALLALACMLRDKAPRVVLLLLLLLAALAVKGLATAIFFSPDAAFAWMTPGAQGGLLLGLALLTGLAFLSRTHQRRAAAGLLIAGLIVVNIAPANPYFIATLETWVQGKFLNFNGAAQFLSLFWPFAALWFLLHSSHRVKRK</sequence>
<dbReference type="Proteomes" id="UP000657372">
    <property type="component" value="Unassembled WGS sequence"/>
</dbReference>
<feature type="transmembrane region" description="Helical" evidence="1">
    <location>
        <begin position="323"/>
        <end position="341"/>
    </location>
</feature>
<feature type="transmembrane region" description="Helical" evidence="1">
    <location>
        <begin position="259"/>
        <end position="281"/>
    </location>
</feature>
<name>A0ABS0EVI7_9BURK</name>
<dbReference type="EMBL" id="JADOEL010000010">
    <property type="protein sequence ID" value="MBF8178548.1"/>
    <property type="molecule type" value="Genomic_DNA"/>
</dbReference>
<feature type="transmembrane region" description="Helical" evidence="1">
    <location>
        <begin position="287"/>
        <end position="311"/>
    </location>
</feature>
<organism evidence="3 4">
    <name type="scientific">Herminiimonas contaminans</name>
    <dbReference type="NCBI Taxonomy" id="1111140"/>
    <lineage>
        <taxon>Bacteria</taxon>
        <taxon>Pseudomonadati</taxon>
        <taxon>Pseudomonadota</taxon>
        <taxon>Betaproteobacteria</taxon>
        <taxon>Burkholderiales</taxon>
        <taxon>Oxalobacteraceae</taxon>
        <taxon>Herminiimonas</taxon>
    </lineage>
</organism>
<feature type="transmembrane region" description="Helical" evidence="1">
    <location>
        <begin position="97"/>
        <end position="119"/>
    </location>
</feature>
<evidence type="ECO:0000256" key="1">
    <source>
        <dbReference type="SAM" id="Phobius"/>
    </source>
</evidence>
<feature type="transmembrane region" description="Helical" evidence="1">
    <location>
        <begin position="353"/>
        <end position="375"/>
    </location>
</feature>
<reference evidence="3 4" key="1">
    <citation type="submission" date="2020-11" db="EMBL/GenBank/DDBJ databases">
        <title>WGS of Herminiimonas contaminans strain Marseille-Q4544 isolated from planarians Schmidtea mediterranea.</title>
        <authorList>
            <person name="Kangale L."/>
        </authorList>
    </citation>
    <scope>NUCLEOTIDE SEQUENCE [LARGE SCALE GENOMIC DNA]</scope>
    <source>
        <strain evidence="3 4">Marseille-Q4544</strain>
    </source>
</reference>
<dbReference type="InterPro" id="IPR006976">
    <property type="entry name" value="VanZ-like"/>
</dbReference>
<feature type="domain" description="VanZ-like" evidence="2">
    <location>
        <begin position="31"/>
        <end position="143"/>
    </location>
</feature>
<feature type="transmembrane region" description="Helical" evidence="1">
    <location>
        <begin position="66"/>
        <end position="90"/>
    </location>
</feature>
<keyword evidence="4" id="KW-1185">Reference proteome</keyword>
<feature type="transmembrane region" description="Helical" evidence="1">
    <location>
        <begin position="28"/>
        <end position="46"/>
    </location>
</feature>
<keyword evidence="1" id="KW-0472">Membrane</keyword>
<accession>A0ABS0EVI7</accession>
<dbReference type="Pfam" id="PF04892">
    <property type="entry name" value="VanZ"/>
    <property type="match status" value="1"/>
</dbReference>
<dbReference type="RefSeq" id="WP_195875854.1">
    <property type="nucleotide sequence ID" value="NZ_JADOEL010000010.1"/>
</dbReference>
<proteinExistence type="predicted"/>
<keyword evidence="1" id="KW-1133">Transmembrane helix</keyword>
<comment type="caution">
    <text evidence="3">The sequence shown here is derived from an EMBL/GenBank/DDBJ whole genome shotgun (WGS) entry which is preliminary data.</text>
</comment>
<gene>
    <name evidence="3" type="ORF">IXC47_12735</name>
</gene>